<name>A0A1I1F1F1_9GAMM</name>
<dbReference type="InterPro" id="IPR011335">
    <property type="entry name" value="Restrct_endonuc-II-like"/>
</dbReference>
<evidence type="ECO:0000313" key="1">
    <source>
        <dbReference type="EMBL" id="SFB90993.1"/>
    </source>
</evidence>
<dbReference type="PANTHER" id="PTHR38784:SF1">
    <property type="entry name" value="SUCROSE PHOSPHORYLASE"/>
    <property type="match status" value="1"/>
</dbReference>
<dbReference type="PANTHER" id="PTHR38784">
    <property type="entry name" value="SUCROSE PHOSPHORYLASE"/>
    <property type="match status" value="1"/>
</dbReference>
<protein>
    <submittedName>
        <fullName evidence="1">Uncharacterized conserved protein YaeQ, suppresses RfaH defect</fullName>
    </submittedName>
</protein>
<accession>A0A1I1F1F1</accession>
<proteinExistence type="predicted"/>
<dbReference type="EMBL" id="FOLH01000001">
    <property type="protein sequence ID" value="SFB90993.1"/>
    <property type="molecule type" value="Genomic_DNA"/>
</dbReference>
<sequence>MAQKARVIRVQLQIADMQRHYYQDHSLTLAQHPSETDARLLVRVLAFALNASEDLVFAKDLSDEGEPELAEYNLHGDIELWIAFGQLDEKWLRKASQKAKRVKVYAYGGRSVPIWWQQNQSGLQRFKNLQVWEIPEASVKEMAGLMERGMQLQCNISEDQIFISNDTSSVTLEPVLLKDFS</sequence>
<dbReference type="RefSeq" id="WP_091959648.1">
    <property type="nucleotide sequence ID" value="NZ_FOLH01000001.1"/>
</dbReference>
<dbReference type="AlphaFoldDB" id="A0A1I1F1F1"/>
<dbReference type="SUPFAM" id="SSF52980">
    <property type="entry name" value="Restriction endonuclease-like"/>
    <property type="match status" value="1"/>
</dbReference>
<evidence type="ECO:0000313" key="2">
    <source>
        <dbReference type="Proteomes" id="UP000199058"/>
    </source>
</evidence>
<dbReference type="OrthoDB" id="5293309at2"/>
<dbReference type="Pfam" id="PF07152">
    <property type="entry name" value="YaeQ"/>
    <property type="match status" value="1"/>
</dbReference>
<organism evidence="1 2">
    <name type="scientific">Marinospirillum celere</name>
    <dbReference type="NCBI Taxonomy" id="1122252"/>
    <lineage>
        <taxon>Bacteria</taxon>
        <taxon>Pseudomonadati</taxon>
        <taxon>Pseudomonadota</taxon>
        <taxon>Gammaproteobacteria</taxon>
        <taxon>Oceanospirillales</taxon>
        <taxon>Oceanospirillaceae</taxon>
        <taxon>Marinospirillum</taxon>
    </lineage>
</organism>
<reference evidence="1 2" key="1">
    <citation type="submission" date="2016-10" db="EMBL/GenBank/DDBJ databases">
        <authorList>
            <person name="de Groot N.N."/>
        </authorList>
    </citation>
    <scope>NUCLEOTIDE SEQUENCE [LARGE SCALE GENOMIC DNA]</scope>
    <source>
        <strain evidence="1 2">DSM 18438</strain>
    </source>
</reference>
<dbReference type="InterPro" id="IPR009822">
    <property type="entry name" value="YaeQ"/>
</dbReference>
<dbReference type="PIRSF" id="PIRSF011484">
    <property type="entry name" value="YaeQ"/>
    <property type="match status" value="1"/>
</dbReference>
<gene>
    <name evidence="1" type="ORF">SAMN05660443_0876</name>
</gene>
<keyword evidence="2" id="KW-1185">Reference proteome</keyword>
<dbReference type="InterPro" id="IPR038590">
    <property type="entry name" value="YaeQ_sf"/>
</dbReference>
<dbReference type="Gene3D" id="3.10.640.10">
    <property type="entry name" value="Restriction endonuclease-like alpha-beta roll domain"/>
    <property type="match status" value="1"/>
</dbReference>
<dbReference type="Proteomes" id="UP000199058">
    <property type="component" value="Unassembled WGS sequence"/>
</dbReference>
<dbReference type="STRING" id="1122252.SAMN05660443_0876"/>
<dbReference type="SMART" id="SM01322">
    <property type="entry name" value="YaeQ"/>
    <property type="match status" value="1"/>
</dbReference>